<dbReference type="RefSeq" id="WP_244746974.1">
    <property type="nucleotide sequence ID" value="NZ_CP095071.1"/>
</dbReference>
<evidence type="ECO:0000256" key="1">
    <source>
        <dbReference type="ARBA" id="ARBA00004948"/>
    </source>
</evidence>
<dbReference type="InterPro" id="IPR022998">
    <property type="entry name" value="ThiamineP_synth_TenI"/>
</dbReference>
<dbReference type="SUPFAM" id="SSF51391">
    <property type="entry name" value="Thiamin phosphate synthase"/>
    <property type="match status" value="1"/>
</dbReference>
<gene>
    <name evidence="4" type="ORF">MUN87_06895</name>
</gene>
<name>A0ABY4GQV0_9BACI</name>
<accession>A0ABY4GQV0</accession>
<organism evidence="4 5">
    <name type="scientific">Gracilibacillus salinarum</name>
    <dbReference type="NCBI Taxonomy" id="2932255"/>
    <lineage>
        <taxon>Bacteria</taxon>
        <taxon>Bacillati</taxon>
        <taxon>Bacillota</taxon>
        <taxon>Bacilli</taxon>
        <taxon>Bacillales</taxon>
        <taxon>Bacillaceae</taxon>
        <taxon>Gracilibacillus</taxon>
    </lineage>
</organism>
<dbReference type="InterPro" id="IPR036206">
    <property type="entry name" value="ThiamineP_synth_sf"/>
</dbReference>
<proteinExistence type="predicted"/>
<dbReference type="EMBL" id="CP095071">
    <property type="protein sequence ID" value="UOQ86609.1"/>
    <property type="molecule type" value="Genomic_DNA"/>
</dbReference>
<evidence type="ECO:0000256" key="2">
    <source>
        <dbReference type="ARBA" id="ARBA00022977"/>
    </source>
</evidence>
<protein>
    <submittedName>
        <fullName evidence="4">Thiamine phosphate synthase</fullName>
    </submittedName>
</protein>
<dbReference type="InterPro" id="IPR013785">
    <property type="entry name" value="Aldolase_TIM"/>
</dbReference>
<keyword evidence="2" id="KW-0784">Thiamine biosynthesis</keyword>
<dbReference type="PANTHER" id="PTHR20857">
    <property type="entry name" value="THIAMINE-PHOSPHATE PYROPHOSPHORYLASE"/>
    <property type="match status" value="1"/>
</dbReference>
<keyword evidence="5" id="KW-1185">Reference proteome</keyword>
<dbReference type="Proteomes" id="UP000831537">
    <property type="component" value="Chromosome"/>
</dbReference>
<evidence type="ECO:0000259" key="3">
    <source>
        <dbReference type="Pfam" id="PF02581"/>
    </source>
</evidence>
<feature type="domain" description="Thiamine phosphate synthase/TenI" evidence="3">
    <location>
        <begin position="5"/>
        <end position="179"/>
    </location>
</feature>
<evidence type="ECO:0000313" key="4">
    <source>
        <dbReference type="EMBL" id="UOQ86609.1"/>
    </source>
</evidence>
<dbReference type="Pfam" id="PF02581">
    <property type="entry name" value="TMP-TENI"/>
    <property type="match status" value="1"/>
</dbReference>
<comment type="pathway">
    <text evidence="1">Cofactor biosynthesis; thiamine diphosphate biosynthesis.</text>
</comment>
<dbReference type="Gene3D" id="3.20.20.70">
    <property type="entry name" value="Aldolase class I"/>
    <property type="match status" value="1"/>
</dbReference>
<sequence>MTTLHLVTNGKIAEKELTKIGRIAENIDFLHVREKQLQAKDLCVLIEKIIAAGLPAKKIIINDRADLANIYHCKGVQLAYHSAPVREVVQAFPDLQVGKSVHSLPEAVEAKRDGADFILFGHVYQTQSKPGLAPKGLSTLETIVCDVSVPVIAIGGIDVTNLKAVLAAGAKGIAVMSTIWDAAEPVQVSQQLRTVLDNWKEEHVE</sequence>
<dbReference type="CDD" id="cd00564">
    <property type="entry name" value="TMP_TenI"/>
    <property type="match status" value="1"/>
</dbReference>
<evidence type="ECO:0000313" key="5">
    <source>
        <dbReference type="Proteomes" id="UP000831537"/>
    </source>
</evidence>
<dbReference type="PANTHER" id="PTHR20857:SF22">
    <property type="entry name" value="THIAZOLE TAUTOMERASE"/>
    <property type="match status" value="1"/>
</dbReference>
<reference evidence="4 5" key="1">
    <citation type="submission" date="2022-04" db="EMBL/GenBank/DDBJ databases">
        <title>Gracilibacillus sp. isolated from saltern.</title>
        <authorList>
            <person name="Won M."/>
            <person name="Lee C.-M."/>
            <person name="Woen H.-Y."/>
            <person name="Kwon S.-W."/>
        </authorList>
    </citation>
    <scope>NUCLEOTIDE SEQUENCE [LARGE SCALE GENOMIC DNA]</scope>
    <source>
        <strain evidence="4 5">SSPM10-3</strain>
    </source>
</reference>